<evidence type="ECO:0008006" key="9">
    <source>
        <dbReference type="Google" id="ProtNLM"/>
    </source>
</evidence>
<dbReference type="RefSeq" id="WP_146974998.1">
    <property type="nucleotide sequence ID" value="NZ_VOSL01000054.1"/>
</dbReference>
<evidence type="ECO:0000313" key="7">
    <source>
        <dbReference type="EMBL" id="TXD34595.1"/>
    </source>
</evidence>
<sequence length="520" mass="55494">MSRADAKRRVLPAGMISAAASDSALRLNADVVVVGLGAGGGMAFHDLALAGVDVIGVELGDYFAPEDMRCREEVMLPKLFMEGASRGTVDQAITVMQGKGVGGSTLHNTNLCKRLPEPILEIWRGQGVEDLGAELQADFQRVEELLDVHPVPDDRVNANNHALFRGARELGYRHAVLSHNRQGCRQSGMCELGCPNNGKQNAAKVLIPPALNAGGRALVHARVDRILTRGRQVCGVAGRAIDPLSGAELQPFEVRAERVVLGASATNSAALAIKSGLPDPHRLTGRRLHIHPGAFVMGVFDETIEGWKGVPQSAECTEFLNFGHDAEQRVWLVSGFAHPGAAAGLMPGFGAAHASMMRLYPNVAAIIAMVHDHYSGHVRPRDGERVQIHYRPDRAELNQVALGMREAARILFAAGARQVIIPTSPPRLLDSPAQLDGLTGAELGPFNPSMVAVHPMSTMWMGADPRSSVVSSHGAHHQVRGLFVADGSLFPTSIGGPPQIPIYTFGRRVARALLAGLPAR</sequence>
<dbReference type="PANTHER" id="PTHR46056:SF12">
    <property type="entry name" value="LONG-CHAIN-ALCOHOL OXIDASE"/>
    <property type="match status" value="1"/>
</dbReference>
<dbReference type="InterPro" id="IPR036188">
    <property type="entry name" value="FAD/NAD-bd_sf"/>
</dbReference>
<dbReference type="Gene3D" id="3.50.50.60">
    <property type="entry name" value="FAD/NAD(P)-binding domain"/>
    <property type="match status" value="2"/>
</dbReference>
<reference evidence="7 8" key="1">
    <citation type="submission" date="2019-08" db="EMBL/GenBank/DDBJ databases">
        <title>Bradymonadales sp. TMQ2.</title>
        <authorList>
            <person name="Liang Q."/>
        </authorList>
    </citation>
    <scope>NUCLEOTIDE SEQUENCE [LARGE SCALE GENOMIC DNA]</scope>
    <source>
        <strain evidence="7 8">TMQ2</strain>
    </source>
</reference>
<keyword evidence="4" id="KW-0560">Oxidoreductase</keyword>
<keyword evidence="2" id="KW-0285">Flavoprotein</keyword>
<evidence type="ECO:0000259" key="6">
    <source>
        <dbReference type="Pfam" id="PF05199"/>
    </source>
</evidence>
<dbReference type="Proteomes" id="UP000321046">
    <property type="component" value="Unassembled WGS sequence"/>
</dbReference>
<dbReference type="Pfam" id="PF00732">
    <property type="entry name" value="GMC_oxred_N"/>
    <property type="match status" value="1"/>
</dbReference>
<evidence type="ECO:0000313" key="8">
    <source>
        <dbReference type="Proteomes" id="UP000321046"/>
    </source>
</evidence>
<comment type="caution">
    <text evidence="7">The sequence shown here is derived from an EMBL/GenBank/DDBJ whole genome shotgun (WGS) entry which is preliminary data.</text>
</comment>
<name>A0A5C6XBS4_9DELT</name>
<dbReference type="GO" id="GO:0050660">
    <property type="term" value="F:flavin adenine dinucleotide binding"/>
    <property type="evidence" value="ECO:0007669"/>
    <property type="project" value="InterPro"/>
</dbReference>
<feature type="domain" description="Glucose-methanol-choline oxidoreductase N-terminal" evidence="5">
    <location>
        <begin position="78"/>
        <end position="292"/>
    </location>
</feature>
<evidence type="ECO:0000256" key="4">
    <source>
        <dbReference type="ARBA" id="ARBA00023002"/>
    </source>
</evidence>
<organism evidence="7 8">
    <name type="scientific">Lujinxingia vulgaris</name>
    <dbReference type="NCBI Taxonomy" id="2600176"/>
    <lineage>
        <taxon>Bacteria</taxon>
        <taxon>Deltaproteobacteria</taxon>
        <taxon>Bradymonadales</taxon>
        <taxon>Lujinxingiaceae</taxon>
        <taxon>Lujinxingia</taxon>
    </lineage>
</organism>
<accession>A0A5C6XBS4</accession>
<dbReference type="InterPro" id="IPR000172">
    <property type="entry name" value="GMC_OxRdtase_N"/>
</dbReference>
<comment type="similarity">
    <text evidence="1">Belongs to the GMC oxidoreductase family.</text>
</comment>
<keyword evidence="3" id="KW-0274">FAD</keyword>
<dbReference type="InterPro" id="IPR007867">
    <property type="entry name" value="GMC_OxRtase_C"/>
</dbReference>
<feature type="domain" description="Glucose-methanol-choline oxidoreductase C-terminal" evidence="6">
    <location>
        <begin position="379"/>
        <end position="506"/>
    </location>
</feature>
<dbReference type="EMBL" id="VOSL01000054">
    <property type="protein sequence ID" value="TXD34595.1"/>
    <property type="molecule type" value="Genomic_DNA"/>
</dbReference>
<dbReference type="AlphaFoldDB" id="A0A5C6XBS4"/>
<dbReference type="PANTHER" id="PTHR46056">
    <property type="entry name" value="LONG-CHAIN-ALCOHOL OXIDASE"/>
    <property type="match status" value="1"/>
</dbReference>
<evidence type="ECO:0000256" key="1">
    <source>
        <dbReference type="ARBA" id="ARBA00010790"/>
    </source>
</evidence>
<evidence type="ECO:0000256" key="2">
    <source>
        <dbReference type="ARBA" id="ARBA00022630"/>
    </source>
</evidence>
<proteinExistence type="inferred from homology"/>
<dbReference type="OrthoDB" id="337582at2"/>
<dbReference type="Pfam" id="PF05199">
    <property type="entry name" value="GMC_oxred_C"/>
    <property type="match status" value="1"/>
</dbReference>
<evidence type="ECO:0000256" key="3">
    <source>
        <dbReference type="ARBA" id="ARBA00022827"/>
    </source>
</evidence>
<protein>
    <recommendedName>
        <fullName evidence="9">GMC family oxidoreductase</fullName>
    </recommendedName>
</protein>
<gene>
    <name evidence="7" type="ORF">FRC96_13335</name>
</gene>
<dbReference type="SUPFAM" id="SSF51905">
    <property type="entry name" value="FAD/NAD(P)-binding domain"/>
    <property type="match status" value="1"/>
</dbReference>
<dbReference type="GO" id="GO:0016614">
    <property type="term" value="F:oxidoreductase activity, acting on CH-OH group of donors"/>
    <property type="evidence" value="ECO:0007669"/>
    <property type="project" value="InterPro"/>
</dbReference>
<evidence type="ECO:0000259" key="5">
    <source>
        <dbReference type="Pfam" id="PF00732"/>
    </source>
</evidence>